<gene>
    <name evidence="7 9 10" type="ORF">SRAE_2000464800</name>
</gene>
<dbReference type="CTD" id="36382375"/>
<dbReference type="RefSeq" id="XP_024509203.1">
    <property type="nucleotide sequence ID" value="XM_024643544.1"/>
</dbReference>
<dbReference type="EMBL" id="LN609529">
    <property type="protein sequence ID" value="CEF70004.1"/>
    <property type="molecule type" value="Genomic_DNA"/>
</dbReference>
<dbReference type="PANTHER" id="PTHR23033:SF14">
    <property type="entry name" value="GLYCOPROTEIN-N-ACETYLGALACTOSAMINE 3-BETA-GALACTOSYLTRANSFERASE 1-RELATED"/>
    <property type="match status" value="1"/>
</dbReference>
<comment type="subcellular location">
    <subcellularLocation>
        <location evidence="1">Membrane</location>
        <topology evidence="1">Single-pass type II membrane protein</topology>
    </subcellularLocation>
</comment>
<evidence type="ECO:0000313" key="10">
    <source>
        <dbReference type="WormBase" id="SRAE_2000464800"/>
    </source>
</evidence>
<protein>
    <submittedName>
        <fullName evidence="7 9">Glycoprotein-N-acetylgalactosamine 3-beta-galactosyltransferase 1</fullName>
    </submittedName>
</protein>
<keyword evidence="7" id="KW-0328">Glycosyltransferase</keyword>
<evidence type="ECO:0000256" key="1">
    <source>
        <dbReference type="ARBA" id="ARBA00004606"/>
    </source>
</evidence>
<reference evidence="9" key="2">
    <citation type="submission" date="2020-12" db="UniProtKB">
        <authorList>
            <consortium name="WormBaseParasite"/>
        </authorList>
    </citation>
    <scope>IDENTIFICATION</scope>
</reference>
<dbReference type="OrthoDB" id="414175at2759"/>
<dbReference type="OMA" id="FRNSNIC"/>
<dbReference type="WBParaSite" id="SRAE_2000464800.1">
    <property type="protein sequence ID" value="SRAE_2000464800.1"/>
    <property type="gene ID" value="WBGene00264882"/>
</dbReference>
<dbReference type="Gene3D" id="3.90.550.50">
    <property type="match status" value="1"/>
</dbReference>
<sequence>MFLRKKNTNKDYYFGCRLKSLTKQIPKGFMSGGAGYILSRSSIKKLVTKGFRNSNICTNKFNGFEDVEMGWCLQKLNIFPSYISDQKETMMFFPSKAIILYIFDIEKNGTSKVLKKHIYDKLPKKDIQSMPKYPISFHYISPNNMYILNYLFYKVKIDIDN</sequence>
<evidence type="ECO:0000313" key="8">
    <source>
        <dbReference type="Proteomes" id="UP000035682"/>
    </source>
</evidence>
<evidence type="ECO:0000256" key="4">
    <source>
        <dbReference type="ARBA" id="ARBA00022968"/>
    </source>
</evidence>
<keyword evidence="6" id="KW-0472">Membrane</keyword>
<dbReference type="AlphaFoldDB" id="A0A090LP81"/>
<dbReference type="GeneID" id="36382375"/>
<evidence type="ECO:0000313" key="9">
    <source>
        <dbReference type="WBParaSite" id="SRAE_2000464800.1"/>
    </source>
</evidence>
<keyword evidence="8" id="KW-1185">Reference proteome</keyword>
<keyword evidence="3" id="KW-0812">Transmembrane</keyword>
<evidence type="ECO:0000256" key="2">
    <source>
        <dbReference type="ARBA" id="ARBA00006462"/>
    </source>
</evidence>
<proteinExistence type="inferred from homology"/>
<organism evidence="7">
    <name type="scientific">Strongyloides ratti</name>
    <name type="common">Parasitic roundworm</name>
    <dbReference type="NCBI Taxonomy" id="34506"/>
    <lineage>
        <taxon>Eukaryota</taxon>
        <taxon>Metazoa</taxon>
        <taxon>Ecdysozoa</taxon>
        <taxon>Nematoda</taxon>
        <taxon>Chromadorea</taxon>
        <taxon>Rhabditida</taxon>
        <taxon>Tylenchina</taxon>
        <taxon>Panagrolaimomorpha</taxon>
        <taxon>Strongyloidoidea</taxon>
        <taxon>Strongyloididae</taxon>
        <taxon>Strongyloides</taxon>
    </lineage>
</organism>
<dbReference type="Proteomes" id="UP000035682">
    <property type="component" value="Unplaced"/>
</dbReference>
<dbReference type="GO" id="GO:0016020">
    <property type="term" value="C:membrane"/>
    <property type="evidence" value="ECO:0007669"/>
    <property type="project" value="UniProtKB-SubCell"/>
</dbReference>
<evidence type="ECO:0000256" key="3">
    <source>
        <dbReference type="ARBA" id="ARBA00022692"/>
    </source>
</evidence>
<evidence type="ECO:0000256" key="6">
    <source>
        <dbReference type="ARBA" id="ARBA00023136"/>
    </source>
</evidence>
<name>A0A090LP81_STRRB</name>
<dbReference type="WormBase" id="SRAE_2000464800">
    <property type="protein sequence ID" value="SRP08445"/>
    <property type="gene ID" value="WBGene00264882"/>
</dbReference>
<dbReference type="InterPro" id="IPR026050">
    <property type="entry name" value="C1GALT1/C1GALT1_chp1"/>
</dbReference>
<keyword evidence="5" id="KW-1133">Transmembrane helix</keyword>
<accession>A0A090LP81</accession>
<dbReference type="STRING" id="34506.A0A090LP81"/>
<keyword evidence="7" id="KW-0808">Transferase</keyword>
<comment type="similarity">
    <text evidence="2">Belongs to the glycosyltransferase 31 family. Beta3-Gal-T subfamily.</text>
</comment>
<dbReference type="PANTHER" id="PTHR23033">
    <property type="entry name" value="BETA1,3-GALACTOSYLTRANSFERASE"/>
    <property type="match status" value="1"/>
</dbReference>
<keyword evidence="4" id="KW-0735">Signal-anchor</keyword>
<dbReference type="GO" id="GO:0016263">
    <property type="term" value="F:glycoprotein-N-acetylgalactosamine 3-beta-galactosyltransferase activity"/>
    <property type="evidence" value="ECO:0007669"/>
    <property type="project" value="TreeGrafter"/>
</dbReference>
<evidence type="ECO:0000256" key="5">
    <source>
        <dbReference type="ARBA" id="ARBA00022989"/>
    </source>
</evidence>
<evidence type="ECO:0000313" key="7">
    <source>
        <dbReference type="EMBL" id="CEF70004.1"/>
    </source>
</evidence>
<reference evidence="7 8" key="1">
    <citation type="submission" date="2014-09" db="EMBL/GenBank/DDBJ databases">
        <authorList>
            <person name="Martin A.A."/>
        </authorList>
    </citation>
    <scope>NUCLEOTIDE SEQUENCE</scope>
    <source>
        <strain evidence="8">ED321</strain>
        <strain evidence="7">ED321 Heterogonic</strain>
    </source>
</reference>